<dbReference type="Pfam" id="PF04586">
    <property type="entry name" value="Peptidase_S78"/>
    <property type="match status" value="1"/>
</dbReference>
<evidence type="ECO:0000259" key="6">
    <source>
        <dbReference type="Pfam" id="PF04586"/>
    </source>
</evidence>
<evidence type="ECO:0000256" key="1">
    <source>
        <dbReference type="ARBA" id="ARBA00022612"/>
    </source>
</evidence>
<organism evidence="7">
    <name type="scientific">Siphoviridae sp. ct0UO21</name>
    <dbReference type="NCBI Taxonomy" id="2825293"/>
    <lineage>
        <taxon>Viruses</taxon>
        <taxon>Duplodnaviria</taxon>
        <taxon>Heunggongvirae</taxon>
        <taxon>Uroviricota</taxon>
        <taxon>Caudoviricetes</taxon>
    </lineage>
</organism>
<name>A0A8S5PDS9_9CAUD</name>
<evidence type="ECO:0000256" key="3">
    <source>
        <dbReference type="ARBA" id="ARBA00022801"/>
    </source>
</evidence>
<reference evidence="7" key="1">
    <citation type="journal article" date="2021" name="Proc. Natl. Acad. Sci. U.S.A.">
        <title>A Catalog of Tens of Thousands of Viruses from Human Metagenomes Reveals Hidden Associations with Chronic Diseases.</title>
        <authorList>
            <person name="Tisza M.J."/>
            <person name="Buck C.B."/>
        </authorList>
    </citation>
    <scope>NUCLEOTIDE SEQUENCE</scope>
    <source>
        <strain evidence="7">Ct0UO21</strain>
    </source>
</reference>
<accession>A0A8S5PDS9</accession>
<dbReference type="GO" id="GO:0046797">
    <property type="term" value="P:viral procapsid maturation"/>
    <property type="evidence" value="ECO:0007669"/>
    <property type="project" value="UniProtKB-KW"/>
</dbReference>
<keyword evidence="2 7" id="KW-0645">Protease</keyword>
<dbReference type="InterPro" id="IPR054613">
    <property type="entry name" value="Peptidase_S78_dom"/>
</dbReference>
<dbReference type="GO" id="GO:0006508">
    <property type="term" value="P:proteolysis"/>
    <property type="evidence" value="ECO:0007669"/>
    <property type="project" value="UniProtKB-KW"/>
</dbReference>
<evidence type="ECO:0000313" key="7">
    <source>
        <dbReference type="EMBL" id="DAE04529.1"/>
    </source>
</evidence>
<evidence type="ECO:0000256" key="2">
    <source>
        <dbReference type="ARBA" id="ARBA00022670"/>
    </source>
</evidence>
<proteinExistence type="predicted"/>
<dbReference type="GO" id="GO:0008233">
    <property type="term" value="F:peptidase activity"/>
    <property type="evidence" value="ECO:0007669"/>
    <property type="project" value="UniProtKB-KW"/>
</dbReference>
<evidence type="ECO:0000256" key="4">
    <source>
        <dbReference type="ARBA" id="ARBA00022950"/>
    </source>
</evidence>
<feature type="domain" description="Prohead serine protease" evidence="6">
    <location>
        <begin position="7"/>
        <end position="159"/>
    </location>
</feature>
<protein>
    <submittedName>
        <fullName evidence="7">Prohead serine protease</fullName>
    </submittedName>
</protein>
<dbReference type="EMBL" id="BK015390">
    <property type="protein sequence ID" value="DAE04529.1"/>
    <property type="molecule type" value="Genomic_DNA"/>
</dbReference>
<keyword evidence="4" id="KW-0118">Viral capsid assembly</keyword>
<keyword evidence="1" id="KW-1188">Viral release from host cell</keyword>
<sequence>MKKPITTEIRDDGSVIISGYVNAVERDSRLLHDAKHGDFYERVAEGAFGAALRRAENEIELKLNHDRVIGKRGENLVLDEDSIGLRASAAVTDPETVEAARAGRLTGWSFRFYVRADEWTVEDGVNHRRLTDIDIDEVSILTKMPAYKATTVDVRAASGEIRAAEVRCTVAPDRLSTLIKQIEIIKLKGK</sequence>
<keyword evidence="5" id="KW-1273">Viral capsid maturation</keyword>
<evidence type="ECO:0000256" key="5">
    <source>
        <dbReference type="ARBA" id="ARBA00023045"/>
    </source>
</evidence>
<keyword evidence="3" id="KW-0378">Hydrolase</keyword>